<evidence type="ECO:0000313" key="1">
    <source>
        <dbReference type="EMBL" id="TKV94854.1"/>
    </source>
</evidence>
<keyword evidence="2" id="KW-1185">Reference proteome</keyword>
<reference evidence="1" key="1">
    <citation type="submission" date="2019-03" db="EMBL/GenBank/DDBJ databases">
        <title>WGS assembly of Setaria viridis.</title>
        <authorList>
            <person name="Huang P."/>
            <person name="Jenkins J."/>
            <person name="Grimwood J."/>
            <person name="Barry K."/>
            <person name="Healey A."/>
            <person name="Mamidi S."/>
            <person name="Sreedasyam A."/>
            <person name="Shu S."/>
            <person name="Feldman M."/>
            <person name="Wu J."/>
            <person name="Yu Y."/>
            <person name="Chen C."/>
            <person name="Johnson J."/>
            <person name="Rokhsar D."/>
            <person name="Baxter I."/>
            <person name="Schmutz J."/>
            <person name="Brutnell T."/>
            <person name="Kellogg E."/>
        </authorList>
    </citation>
    <scope>NUCLEOTIDE SEQUENCE [LARGE SCALE GENOMIC DNA]</scope>
</reference>
<dbReference type="Gramene" id="TKV94854">
    <property type="protein sequence ID" value="TKV94854"/>
    <property type="gene ID" value="SEVIR_9G323150v2"/>
</dbReference>
<dbReference type="EMBL" id="CM016560">
    <property type="protein sequence ID" value="TKV94854.1"/>
    <property type="molecule type" value="Genomic_DNA"/>
</dbReference>
<proteinExistence type="predicted"/>
<organism evidence="1 2">
    <name type="scientific">Setaria viridis</name>
    <name type="common">Green bristlegrass</name>
    <name type="synonym">Setaria italica subsp. viridis</name>
    <dbReference type="NCBI Taxonomy" id="4556"/>
    <lineage>
        <taxon>Eukaryota</taxon>
        <taxon>Viridiplantae</taxon>
        <taxon>Streptophyta</taxon>
        <taxon>Embryophyta</taxon>
        <taxon>Tracheophyta</taxon>
        <taxon>Spermatophyta</taxon>
        <taxon>Magnoliopsida</taxon>
        <taxon>Liliopsida</taxon>
        <taxon>Poales</taxon>
        <taxon>Poaceae</taxon>
        <taxon>PACMAD clade</taxon>
        <taxon>Panicoideae</taxon>
        <taxon>Panicodae</taxon>
        <taxon>Paniceae</taxon>
        <taxon>Cenchrinae</taxon>
        <taxon>Setaria</taxon>
    </lineage>
</organism>
<dbReference type="Proteomes" id="UP000298652">
    <property type="component" value="Chromosome 9"/>
</dbReference>
<protein>
    <submittedName>
        <fullName evidence="1">Uncharacterized protein</fullName>
    </submittedName>
</protein>
<dbReference type="AlphaFoldDB" id="A0A4U6T2D9"/>
<accession>A0A4U6T2D9</accession>
<gene>
    <name evidence="1" type="ORF">SEVIR_9G323150v2</name>
</gene>
<evidence type="ECO:0000313" key="2">
    <source>
        <dbReference type="Proteomes" id="UP000298652"/>
    </source>
</evidence>
<sequence>MVLPFGSGTNRPTNQQGCKRGREVLALGERGRGRGGFEQDDLISTRLQRLGKWDGGNGRRGSAWVGLCIYRGIAGGALTATDDTGAYR</sequence>
<name>A0A4U6T2D9_SETVI</name>